<dbReference type="AlphaFoldDB" id="I4D791"/>
<sequence>MKKKLRTLLVWILVSLLLQFGGYWLLNKQMQQILGNSTADEPPITTELQETIPGSELSNIQVSYARDYLAYIENRTLKIFNLKKKKVVFEKRPPTANDETLGVLSYQWLPDRNILLYFYARKNPNAITTEKVSPPKPKIPSSLAVSNTEDPNQGKPVSPETSVQPKLEKRYGNPQLTELHSLELPNSDEDTAPDDQLHAFESGSNEFPAGGKIEKFVLSPVTNLIYLTVKSGSTQQLMEIGVMKKLIALSKSQEHIDNMAVSDRYGRLYFDNKVSALQQIIALQYDSTSKKEKRYIISRNTSDRILGVRKGKVYIGEVKNNKLIKIKTTNDLQDVKENPSLQTLWEGSIPFNNIHSLVGANGQIIVRDQQTVYSFLDGHLTDVKLQGNKNYISSDGAELIQVTPAGNSSSVKLQPLKL</sequence>
<evidence type="ECO:0000313" key="2">
    <source>
        <dbReference type="EMBL" id="AFM41665.1"/>
    </source>
</evidence>
<organism evidence="2 3">
    <name type="scientific">Desulfosporosinus acidiphilus (strain DSM 22704 / JCM 16185 / SJ4)</name>
    <dbReference type="NCBI Taxonomy" id="646529"/>
    <lineage>
        <taxon>Bacteria</taxon>
        <taxon>Bacillati</taxon>
        <taxon>Bacillota</taxon>
        <taxon>Clostridia</taxon>
        <taxon>Eubacteriales</taxon>
        <taxon>Desulfitobacteriaceae</taxon>
        <taxon>Desulfosporosinus</taxon>
    </lineage>
</organism>
<dbReference type="eggNOG" id="ENOG50333X1">
    <property type="taxonomic scope" value="Bacteria"/>
</dbReference>
<dbReference type="HOGENOM" id="CLU_656771_0_0_9"/>
<dbReference type="EMBL" id="CP003639">
    <property type="protein sequence ID" value="AFM41665.1"/>
    <property type="molecule type" value="Genomic_DNA"/>
</dbReference>
<reference evidence="2 3" key="1">
    <citation type="journal article" date="2012" name="J. Bacteriol.">
        <title>Complete genome sequences of Desulfosporosinus orientis DSM765T, Desulfosporosinus youngiae DSM17734T, Desulfosporosinus meridiei DSM13257T, and Desulfosporosinus acidiphilus DSM22704T.</title>
        <authorList>
            <person name="Pester M."/>
            <person name="Brambilla E."/>
            <person name="Alazard D."/>
            <person name="Rattei T."/>
            <person name="Weinmaier T."/>
            <person name="Han J."/>
            <person name="Lucas S."/>
            <person name="Lapidus A."/>
            <person name="Cheng J.F."/>
            <person name="Goodwin L."/>
            <person name="Pitluck S."/>
            <person name="Peters L."/>
            <person name="Ovchinnikova G."/>
            <person name="Teshima H."/>
            <person name="Detter J.C."/>
            <person name="Han C.S."/>
            <person name="Tapia R."/>
            <person name="Land M.L."/>
            <person name="Hauser L."/>
            <person name="Kyrpides N.C."/>
            <person name="Ivanova N.N."/>
            <person name="Pagani I."/>
            <person name="Huntmann M."/>
            <person name="Wei C.L."/>
            <person name="Davenport K.W."/>
            <person name="Daligault H."/>
            <person name="Chain P.S."/>
            <person name="Chen A."/>
            <person name="Mavromatis K."/>
            <person name="Markowitz V."/>
            <person name="Szeto E."/>
            <person name="Mikhailova N."/>
            <person name="Pati A."/>
            <person name="Wagner M."/>
            <person name="Woyke T."/>
            <person name="Ollivier B."/>
            <person name="Klenk H.P."/>
            <person name="Spring S."/>
            <person name="Loy A."/>
        </authorList>
    </citation>
    <scope>NUCLEOTIDE SEQUENCE [LARGE SCALE GENOMIC DNA]</scope>
    <source>
        <strain evidence="3">DSM 22704 / JCM 16185 / SJ4</strain>
    </source>
</reference>
<evidence type="ECO:0000256" key="1">
    <source>
        <dbReference type="SAM" id="MobiDB-lite"/>
    </source>
</evidence>
<name>I4D791_DESAJ</name>
<dbReference type="SUPFAM" id="SSF82171">
    <property type="entry name" value="DPP6 N-terminal domain-like"/>
    <property type="match status" value="1"/>
</dbReference>
<dbReference type="STRING" id="646529.Desaci_2735"/>
<dbReference type="RefSeq" id="WP_014827660.1">
    <property type="nucleotide sequence ID" value="NC_018068.1"/>
</dbReference>
<evidence type="ECO:0000313" key="3">
    <source>
        <dbReference type="Proteomes" id="UP000002892"/>
    </source>
</evidence>
<proteinExistence type="predicted"/>
<protein>
    <submittedName>
        <fullName evidence="2">Uncharacterized protein</fullName>
    </submittedName>
</protein>
<feature type="region of interest" description="Disordered" evidence="1">
    <location>
        <begin position="128"/>
        <end position="204"/>
    </location>
</feature>
<gene>
    <name evidence="2" type="ordered locus">Desaci_2735</name>
</gene>
<dbReference type="KEGG" id="dai:Desaci_2735"/>
<dbReference type="OrthoDB" id="1630871at2"/>
<keyword evidence="3" id="KW-1185">Reference proteome</keyword>
<accession>I4D791</accession>
<dbReference type="Proteomes" id="UP000002892">
    <property type="component" value="Chromosome"/>
</dbReference>